<dbReference type="Proteomes" id="UP001597512">
    <property type="component" value="Unassembled WGS sequence"/>
</dbReference>
<organism evidence="2 3">
    <name type="scientific">Spirosoma flavum</name>
    <dbReference type="NCBI Taxonomy" id="2048557"/>
    <lineage>
        <taxon>Bacteria</taxon>
        <taxon>Pseudomonadati</taxon>
        <taxon>Bacteroidota</taxon>
        <taxon>Cytophagia</taxon>
        <taxon>Cytophagales</taxon>
        <taxon>Cytophagaceae</taxon>
        <taxon>Spirosoma</taxon>
    </lineage>
</organism>
<reference evidence="3" key="1">
    <citation type="journal article" date="2019" name="Int. J. Syst. Evol. Microbiol.">
        <title>The Global Catalogue of Microorganisms (GCM) 10K type strain sequencing project: providing services to taxonomists for standard genome sequencing and annotation.</title>
        <authorList>
            <consortium name="The Broad Institute Genomics Platform"/>
            <consortium name="The Broad Institute Genome Sequencing Center for Infectious Disease"/>
            <person name="Wu L."/>
            <person name="Ma J."/>
        </authorList>
    </citation>
    <scope>NUCLEOTIDE SEQUENCE [LARGE SCALE GENOMIC DNA]</scope>
    <source>
        <strain evidence="3">KCTC 52490</strain>
    </source>
</reference>
<keyword evidence="1" id="KW-0732">Signal</keyword>
<evidence type="ECO:0000313" key="2">
    <source>
        <dbReference type="EMBL" id="MFD2934647.1"/>
    </source>
</evidence>
<evidence type="ECO:0000256" key="1">
    <source>
        <dbReference type="SAM" id="SignalP"/>
    </source>
</evidence>
<evidence type="ECO:0008006" key="4">
    <source>
        <dbReference type="Google" id="ProtNLM"/>
    </source>
</evidence>
<proteinExistence type="predicted"/>
<feature type="chain" id="PRO_5045419749" description="DUF4397 domain-containing protein" evidence="1">
    <location>
        <begin position="25"/>
        <end position="218"/>
    </location>
</feature>
<accession>A0ABW6AJG6</accession>
<name>A0ABW6AJG6_9BACT</name>
<dbReference type="EMBL" id="JBHUOM010000004">
    <property type="protein sequence ID" value="MFD2934647.1"/>
    <property type="molecule type" value="Genomic_DNA"/>
</dbReference>
<evidence type="ECO:0000313" key="3">
    <source>
        <dbReference type="Proteomes" id="UP001597512"/>
    </source>
</evidence>
<sequence length="218" mass="22655">MTYRTLLLLFSLLLAGAGRPTALAQPRIFNAPPATLPGQAISLQGNFSIKAKAFLLAGASTTPVPLPILTQTLNHLTARIPTTLSQDLFQVWIEDAGQRSPPILINQATGFHLDSPQAPPGGTLRVFGRNLLLSGATPMVQLVPQGGGPTLQATINLPASDAYQLSLTLPPTLQPGTTYSLWLANGRGGPAGRSLMSPTLTALPPGPDAFALGVGWAA</sequence>
<protein>
    <recommendedName>
        <fullName evidence="4">DUF4397 domain-containing protein</fullName>
    </recommendedName>
</protein>
<feature type="signal peptide" evidence="1">
    <location>
        <begin position="1"/>
        <end position="24"/>
    </location>
</feature>
<comment type="caution">
    <text evidence="2">The sequence shown here is derived from an EMBL/GenBank/DDBJ whole genome shotgun (WGS) entry which is preliminary data.</text>
</comment>
<dbReference type="RefSeq" id="WP_381501046.1">
    <property type="nucleotide sequence ID" value="NZ_JBHUOM010000004.1"/>
</dbReference>
<gene>
    <name evidence="2" type="ORF">ACFS25_12705</name>
</gene>
<keyword evidence="3" id="KW-1185">Reference proteome</keyword>
<feature type="non-terminal residue" evidence="2">
    <location>
        <position position="218"/>
    </location>
</feature>